<evidence type="ECO:0000313" key="2">
    <source>
        <dbReference type="Proteomes" id="UP001612928"/>
    </source>
</evidence>
<dbReference type="RefSeq" id="WP_397019278.1">
    <property type="nucleotide sequence ID" value="NZ_JBITMB010000002.1"/>
</dbReference>
<protein>
    <submittedName>
        <fullName evidence="1">Uncharacterized protein</fullName>
    </submittedName>
</protein>
<gene>
    <name evidence="1" type="ORF">ACIBP5_06690</name>
</gene>
<organism evidence="1 2">
    <name type="scientific">Nonomuraea indica</name>
    <dbReference type="NCBI Taxonomy" id="1581193"/>
    <lineage>
        <taxon>Bacteria</taxon>
        <taxon>Bacillati</taxon>
        <taxon>Actinomycetota</taxon>
        <taxon>Actinomycetes</taxon>
        <taxon>Streptosporangiales</taxon>
        <taxon>Streptosporangiaceae</taxon>
        <taxon>Nonomuraea</taxon>
    </lineage>
</organism>
<comment type="caution">
    <text evidence="1">The sequence shown here is derived from an EMBL/GenBank/DDBJ whole genome shotgun (WGS) entry which is preliminary data.</text>
</comment>
<dbReference type="EMBL" id="JBITMB010000002">
    <property type="protein sequence ID" value="MFI7439632.1"/>
    <property type="molecule type" value="Genomic_DNA"/>
</dbReference>
<evidence type="ECO:0000313" key="1">
    <source>
        <dbReference type="EMBL" id="MFI7439632.1"/>
    </source>
</evidence>
<reference evidence="1 2" key="1">
    <citation type="submission" date="2024-10" db="EMBL/GenBank/DDBJ databases">
        <title>The Natural Products Discovery Center: Release of the First 8490 Sequenced Strains for Exploring Actinobacteria Biosynthetic Diversity.</title>
        <authorList>
            <person name="Kalkreuter E."/>
            <person name="Kautsar S.A."/>
            <person name="Yang D."/>
            <person name="Bader C.D."/>
            <person name="Teijaro C.N."/>
            <person name="Fluegel L."/>
            <person name="Davis C.M."/>
            <person name="Simpson J.R."/>
            <person name="Lauterbach L."/>
            <person name="Steele A.D."/>
            <person name="Gui C."/>
            <person name="Meng S."/>
            <person name="Li G."/>
            <person name="Viehrig K."/>
            <person name="Ye F."/>
            <person name="Su P."/>
            <person name="Kiefer A.F."/>
            <person name="Nichols A."/>
            <person name="Cepeda A.J."/>
            <person name="Yan W."/>
            <person name="Fan B."/>
            <person name="Jiang Y."/>
            <person name="Adhikari A."/>
            <person name="Zheng C.-J."/>
            <person name="Schuster L."/>
            <person name="Cowan T.M."/>
            <person name="Smanski M.J."/>
            <person name="Chevrette M.G."/>
            <person name="De Carvalho L.P.S."/>
            <person name="Shen B."/>
        </authorList>
    </citation>
    <scope>NUCLEOTIDE SEQUENCE [LARGE SCALE GENOMIC DNA]</scope>
    <source>
        <strain evidence="1 2">NPDC049503</strain>
    </source>
</reference>
<sequence length="48" mass="5375">MKWNLVLARPVEPGRLRQRAGVAAWSWPRARRTPIRPMLAGRAPAVSA</sequence>
<proteinExistence type="predicted"/>
<dbReference type="Proteomes" id="UP001612928">
    <property type="component" value="Unassembled WGS sequence"/>
</dbReference>
<accession>A0ABW7ZZU7</accession>
<keyword evidence="2" id="KW-1185">Reference proteome</keyword>
<name>A0ABW7ZZU7_9ACTN</name>